<comment type="caution">
    <text evidence="1">The sequence shown here is derived from an EMBL/GenBank/DDBJ whole genome shotgun (WGS) entry which is preliminary data.</text>
</comment>
<proteinExistence type="predicted"/>
<sequence>EIRRWHDNAERLREQLAQLNWRPRADEVPPQDNRVPLVVPPVPNVQPEVQPEAPWNVEVPIAPAGGQVNIPPVREDLLYE</sequence>
<keyword evidence="2" id="KW-1185">Reference proteome</keyword>
<name>A0AA88EHR0_FICCA</name>
<feature type="non-terminal residue" evidence="1">
    <location>
        <position position="1"/>
    </location>
</feature>
<dbReference type="AlphaFoldDB" id="A0AA88EHR0"/>
<organism evidence="1 2">
    <name type="scientific">Ficus carica</name>
    <name type="common">Common fig</name>
    <dbReference type="NCBI Taxonomy" id="3494"/>
    <lineage>
        <taxon>Eukaryota</taxon>
        <taxon>Viridiplantae</taxon>
        <taxon>Streptophyta</taxon>
        <taxon>Embryophyta</taxon>
        <taxon>Tracheophyta</taxon>
        <taxon>Spermatophyta</taxon>
        <taxon>Magnoliopsida</taxon>
        <taxon>eudicotyledons</taxon>
        <taxon>Gunneridae</taxon>
        <taxon>Pentapetalae</taxon>
        <taxon>rosids</taxon>
        <taxon>fabids</taxon>
        <taxon>Rosales</taxon>
        <taxon>Moraceae</taxon>
        <taxon>Ficeae</taxon>
        <taxon>Ficus</taxon>
    </lineage>
</organism>
<reference evidence="1" key="1">
    <citation type="submission" date="2023-07" db="EMBL/GenBank/DDBJ databases">
        <title>draft genome sequence of fig (Ficus carica).</title>
        <authorList>
            <person name="Takahashi T."/>
            <person name="Nishimura K."/>
        </authorList>
    </citation>
    <scope>NUCLEOTIDE SEQUENCE</scope>
</reference>
<accession>A0AA88EHR0</accession>
<dbReference type="Proteomes" id="UP001187192">
    <property type="component" value="Unassembled WGS sequence"/>
</dbReference>
<gene>
    <name evidence="1" type="ORF">TIFTF001_053957</name>
</gene>
<evidence type="ECO:0000313" key="1">
    <source>
        <dbReference type="EMBL" id="GMN74966.1"/>
    </source>
</evidence>
<evidence type="ECO:0000313" key="2">
    <source>
        <dbReference type="Proteomes" id="UP001187192"/>
    </source>
</evidence>
<dbReference type="EMBL" id="BTGU01013684">
    <property type="protein sequence ID" value="GMN74966.1"/>
    <property type="molecule type" value="Genomic_DNA"/>
</dbReference>
<protein>
    <submittedName>
        <fullName evidence="1">Uncharacterized protein</fullName>
    </submittedName>
</protein>